<dbReference type="RefSeq" id="WP_168825939.1">
    <property type="nucleotide sequence ID" value="NZ_CP073013.1"/>
</dbReference>
<sequence>MKKYLAVFALGLSSSAMASMNIYQPIGSSTVLGNYGNRHALSTASGNPASSYLMANLQGFRVNFLGPLGIAVEGGGINGLNDRVDDLEAIFDEDFTSGVDLDAIETGAQDAYQAEFDSSGDTVAAEAAANQYVVDAVADVLADIDSTLVSADEVITDISNTTYLKFATTVQAPFLPIIYKTRRRGVFTLDASASLVGRASILADNLTLTGLEDLEGLDDANDIDSVDISDVNLETDTAVYLKRASDLRFSVGYSEMVSRSEYSALILGGRLNFHKLALDQKLTVLTEDEDSSVSYGDFFLSRDEISSGVSLDLGLILAARNYQLGASIANVNEPTFDYKVLGNCAGLSGADLTSCHAAIRFANKGALSLRETYRMEAQMTVDAAIKSKDQHFSLAGSYDVNAIADPLGDEYQWAVVSLSYFSDNWILPGMRVGYRRNLVGNELNYLTAGLTFYRRLDFDVAYAAENDNGNSGAFFSVGYSFAF</sequence>
<keyword evidence="3" id="KW-1185">Reference proteome</keyword>
<keyword evidence="1" id="KW-0732">Signal</keyword>
<organism evidence="2 3">
    <name type="scientific">Marinomonas profundi</name>
    <dbReference type="NCBI Taxonomy" id="2726122"/>
    <lineage>
        <taxon>Bacteria</taxon>
        <taxon>Pseudomonadati</taxon>
        <taxon>Pseudomonadota</taxon>
        <taxon>Gammaproteobacteria</taxon>
        <taxon>Oceanospirillales</taxon>
        <taxon>Oceanospirillaceae</taxon>
        <taxon>Marinomonas</taxon>
    </lineage>
</organism>
<proteinExistence type="predicted"/>
<protein>
    <submittedName>
        <fullName evidence="2">Conjugal transfer protein TraF</fullName>
    </submittedName>
</protein>
<evidence type="ECO:0000256" key="1">
    <source>
        <dbReference type="SAM" id="SignalP"/>
    </source>
</evidence>
<comment type="caution">
    <text evidence="2">The sequence shown here is derived from an EMBL/GenBank/DDBJ whole genome shotgun (WGS) entry which is preliminary data.</text>
</comment>
<dbReference type="EMBL" id="JABAEK010000012">
    <property type="protein sequence ID" value="NLQ18308.1"/>
    <property type="molecule type" value="Genomic_DNA"/>
</dbReference>
<gene>
    <name evidence="2" type="ORF">HGG82_11850</name>
</gene>
<dbReference type="Pfam" id="PF13729">
    <property type="entry name" value="TraF_2"/>
    <property type="match status" value="1"/>
</dbReference>
<evidence type="ECO:0000313" key="3">
    <source>
        <dbReference type="Proteomes" id="UP000586067"/>
    </source>
</evidence>
<dbReference type="AlphaFoldDB" id="A0A847QXD7"/>
<evidence type="ECO:0000313" key="2">
    <source>
        <dbReference type="EMBL" id="NLQ18308.1"/>
    </source>
</evidence>
<feature type="chain" id="PRO_5032503721" evidence="1">
    <location>
        <begin position="19"/>
        <end position="483"/>
    </location>
</feature>
<reference evidence="2 3" key="1">
    <citation type="submission" date="2020-04" db="EMBL/GenBank/DDBJ databases">
        <title>Marinomonas sp. M1K-6 isolated from the deep seawater of the Mariana Trench.</title>
        <authorList>
            <person name="Li Y."/>
        </authorList>
    </citation>
    <scope>NUCLEOTIDE SEQUENCE [LARGE SCALE GENOMIC DNA]</scope>
    <source>
        <strain evidence="2 3">M1K-6</strain>
    </source>
</reference>
<dbReference type="InterPro" id="IPR032811">
    <property type="entry name" value="Put_conjugal_transfer"/>
</dbReference>
<accession>A0A847QXD7</accession>
<feature type="signal peptide" evidence="1">
    <location>
        <begin position="1"/>
        <end position="18"/>
    </location>
</feature>
<name>A0A847QXD7_9GAMM</name>
<dbReference type="Proteomes" id="UP000586067">
    <property type="component" value="Unassembled WGS sequence"/>
</dbReference>